<comment type="caution">
    <text evidence="1">The sequence shown here is derived from an EMBL/GenBank/DDBJ whole genome shotgun (WGS) entry which is preliminary data.</text>
</comment>
<organism evidence="1 2">
    <name type="scientific">Chrysophaeum taylorii</name>
    <dbReference type="NCBI Taxonomy" id="2483200"/>
    <lineage>
        <taxon>Eukaryota</taxon>
        <taxon>Sar</taxon>
        <taxon>Stramenopiles</taxon>
        <taxon>Ochrophyta</taxon>
        <taxon>Pelagophyceae</taxon>
        <taxon>Pelagomonadales</taxon>
        <taxon>Pelagomonadaceae</taxon>
        <taxon>Chrysophaeum</taxon>
    </lineage>
</organism>
<evidence type="ECO:0000313" key="2">
    <source>
        <dbReference type="Proteomes" id="UP001230188"/>
    </source>
</evidence>
<dbReference type="AlphaFoldDB" id="A0AAD7UA58"/>
<dbReference type="Proteomes" id="UP001230188">
    <property type="component" value="Unassembled WGS sequence"/>
</dbReference>
<gene>
    <name evidence="1" type="ORF">CTAYLR_002845</name>
</gene>
<name>A0AAD7UA58_9STRA</name>
<reference evidence="1" key="1">
    <citation type="submission" date="2023-01" db="EMBL/GenBank/DDBJ databases">
        <title>Metagenome sequencing of chrysophaentin producing Chrysophaeum taylorii.</title>
        <authorList>
            <person name="Davison J."/>
            <person name="Bewley C."/>
        </authorList>
    </citation>
    <scope>NUCLEOTIDE SEQUENCE</scope>
    <source>
        <strain evidence="1">NIES-1699</strain>
    </source>
</reference>
<dbReference type="EMBL" id="JAQMWT010000533">
    <property type="protein sequence ID" value="KAJ8599959.1"/>
    <property type="molecule type" value="Genomic_DNA"/>
</dbReference>
<protein>
    <submittedName>
        <fullName evidence="1">Uncharacterized protein</fullName>
    </submittedName>
</protein>
<evidence type="ECO:0000313" key="1">
    <source>
        <dbReference type="EMBL" id="KAJ8599959.1"/>
    </source>
</evidence>
<accession>A0AAD7UA58</accession>
<proteinExistence type="predicted"/>
<sequence>MAVVGSKTEAEWRRSALERMLRVEGFSVVIVCTGTEWQAKFWQARLERGKGYVIPATSDVVCVHEDWTTGGAGNGLGTLYAMRKAAAAYEGDLLGKLLSGEISVAVYHTAGKGTRLAPLPGAENNNKPGVKLPASAPVGEGGARVPLTILESVVKQTGVYAASRAGRASVFWGDQIFVPTLDTAYDAARAHADILCMLAPMPDARTWSEKGLEKYGLVAVSASGAACQIEKVDHATALEMTASLGEIESVGTSLGSFSVSAKLLQVLDAEFDEELSARAGSLDTDPHWWMPMTLPVEAYCKLMAKKGTEQADAMKHHARIQAMLAKFDDGGKHLLGPVDVGASAYWWDYGQLKLYLKNALRLVEDGVEADAMREFLGVARGALASSPAVKSDPETVATACDVGAGSTTSSVLANVTCAHIAVDEAVVVNCTARKIKAGKKSIAYNVVDDSDCLELEDGEVVTDVFQPDGTIVRQRSRIDVDGGKAWKLPVLDNKFSFEAVYKQNLATDIIATSALASKAHADLAAKLACDPQVA</sequence>
<keyword evidence="2" id="KW-1185">Reference proteome</keyword>